<dbReference type="InterPro" id="IPR002941">
    <property type="entry name" value="DNA_methylase_N4/N6"/>
</dbReference>
<dbReference type="GO" id="GO:0009007">
    <property type="term" value="F:site-specific DNA-methyltransferase (adenine-specific) activity"/>
    <property type="evidence" value="ECO:0007669"/>
    <property type="project" value="TreeGrafter"/>
</dbReference>
<evidence type="ECO:0000259" key="5">
    <source>
        <dbReference type="Pfam" id="PF01555"/>
    </source>
</evidence>
<dbReference type="PRINTS" id="PR00508">
    <property type="entry name" value="S21N4MTFRASE"/>
</dbReference>
<dbReference type="Pfam" id="PF01555">
    <property type="entry name" value="N6_N4_Mtase"/>
    <property type="match status" value="1"/>
</dbReference>
<dbReference type="InterPro" id="IPR002052">
    <property type="entry name" value="DNA_methylase_N6_adenine_CS"/>
</dbReference>
<dbReference type="AlphaFoldDB" id="A0A5M5M510"/>
<dbReference type="GO" id="GO:0008170">
    <property type="term" value="F:N-methyltransferase activity"/>
    <property type="evidence" value="ECO:0007669"/>
    <property type="project" value="InterPro"/>
</dbReference>
<gene>
    <name evidence="6" type="ORF">F3B85_09620</name>
</gene>
<dbReference type="GO" id="GO:0003677">
    <property type="term" value="F:DNA binding"/>
    <property type="evidence" value="ECO:0007669"/>
    <property type="project" value="InterPro"/>
</dbReference>
<comment type="caution">
    <text evidence="6">The sequence shown here is derived from an EMBL/GenBank/DDBJ whole genome shotgun (WGS) entry which is preliminary data.</text>
</comment>
<dbReference type="Gene3D" id="3.40.50.150">
    <property type="entry name" value="Vaccinia Virus protein VP39"/>
    <property type="match status" value="1"/>
</dbReference>
<proteinExistence type="inferred from homology"/>
<organism evidence="6 7">
    <name type="scientific">Bacteroides ovatus</name>
    <dbReference type="NCBI Taxonomy" id="28116"/>
    <lineage>
        <taxon>Bacteria</taxon>
        <taxon>Pseudomonadati</taxon>
        <taxon>Bacteroidota</taxon>
        <taxon>Bacteroidia</taxon>
        <taxon>Bacteroidales</taxon>
        <taxon>Bacteroidaceae</taxon>
        <taxon>Bacteroides</taxon>
    </lineage>
</organism>
<dbReference type="RefSeq" id="WP_130060906.1">
    <property type="nucleotide sequence ID" value="NZ_RCXR01000007.1"/>
</dbReference>
<evidence type="ECO:0000313" key="7">
    <source>
        <dbReference type="Proteomes" id="UP000478493"/>
    </source>
</evidence>
<sequence length="333" mass="37797">MINKIYNEDCQEGIKRIPNASVDCILTDPPYLYLKGQKLERPFDEQSLFLEFARVLKPNGFVVLFGRGTSFYRWNTILSELGFSFKEEVIWNKSYITSPLLPLLRVHETISIHCVGKGKINRCKIPYIEAKCNDIDSILADIKRLRTILHNPKSLKEVENFLINNTASYKENKKHGYHATAQTGFMGEDRCAAVSRAMTNGCTERSIIRTDLYKNEKSNKNNLHGDMMIGDRACNVMSSIEAGTSEKSIIKQARDHYSAIHPTQKPVRLIERLLALVTQPGDVVLDPFSGSCSTAVACINNNRKFIGFEIDKEYYDAGIHRINETLKDLKLVV</sequence>
<evidence type="ECO:0000313" key="6">
    <source>
        <dbReference type="EMBL" id="KAA4538484.1"/>
    </source>
</evidence>
<evidence type="ECO:0000256" key="4">
    <source>
        <dbReference type="RuleBase" id="RU362026"/>
    </source>
</evidence>
<protein>
    <recommendedName>
        <fullName evidence="4">Methyltransferase</fullName>
        <ecNumber evidence="4">2.1.1.-</ecNumber>
    </recommendedName>
</protein>
<dbReference type="PROSITE" id="PS00092">
    <property type="entry name" value="N6_MTASE"/>
    <property type="match status" value="1"/>
</dbReference>
<dbReference type="Proteomes" id="UP000478493">
    <property type="component" value="Unassembled WGS sequence"/>
</dbReference>
<dbReference type="PANTHER" id="PTHR13370:SF3">
    <property type="entry name" value="TRNA (GUANINE(10)-N2)-METHYLTRANSFERASE HOMOLOG"/>
    <property type="match status" value="1"/>
</dbReference>
<name>A0A5M5M510_BACOV</name>
<dbReference type="SUPFAM" id="SSF53335">
    <property type="entry name" value="S-adenosyl-L-methionine-dependent methyltransferases"/>
    <property type="match status" value="1"/>
</dbReference>
<dbReference type="GO" id="GO:0032259">
    <property type="term" value="P:methylation"/>
    <property type="evidence" value="ECO:0007669"/>
    <property type="project" value="UniProtKB-KW"/>
</dbReference>
<comment type="similarity">
    <text evidence="1 4">Belongs to the N(4)/N(6)-methyltransferase family.</text>
</comment>
<accession>A0A5M5M510</accession>
<dbReference type="EC" id="2.1.1.-" evidence="4"/>
<evidence type="ECO:0000256" key="3">
    <source>
        <dbReference type="ARBA" id="ARBA00022679"/>
    </source>
</evidence>
<reference evidence="6 7" key="1">
    <citation type="journal article" date="2019" name="Nat. Med.">
        <title>A library of human gut bacterial isolates paired with longitudinal multiomics data enables mechanistic microbiome research.</title>
        <authorList>
            <person name="Poyet M."/>
            <person name="Groussin M."/>
            <person name="Gibbons S.M."/>
            <person name="Avila-Pacheco J."/>
            <person name="Jiang X."/>
            <person name="Kearney S.M."/>
            <person name="Perrotta A.R."/>
            <person name="Berdy B."/>
            <person name="Zhao S."/>
            <person name="Lieberman T.D."/>
            <person name="Swanson P.K."/>
            <person name="Smith M."/>
            <person name="Roesemann S."/>
            <person name="Alexander J.E."/>
            <person name="Rich S.A."/>
            <person name="Livny J."/>
            <person name="Vlamakis H."/>
            <person name="Clish C."/>
            <person name="Bullock K."/>
            <person name="Deik A."/>
            <person name="Scott J."/>
            <person name="Pierce K.A."/>
            <person name="Xavier R.J."/>
            <person name="Alm E.J."/>
        </authorList>
    </citation>
    <scope>NUCLEOTIDE SEQUENCE [LARGE SCALE GENOMIC DNA]</scope>
    <source>
        <strain evidence="6 7">BIOML-A41</strain>
    </source>
</reference>
<dbReference type="EMBL" id="VWGP01000005">
    <property type="protein sequence ID" value="KAA4538484.1"/>
    <property type="molecule type" value="Genomic_DNA"/>
</dbReference>
<feature type="domain" description="DNA methylase N-4/N-6" evidence="5">
    <location>
        <begin position="22"/>
        <end position="317"/>
    </location>
</feature>
<dbReference type="InterPro" id="IPR029063">
    <property type="entry name" value="SAM-dependent_MTases_sf"/>
</dbReference>
<keyword evidence="3 6" id="KW-0808">Transferase</keyword>
<dbReference type="InterPro" id="IPR001091">
    <property type="entry name" value="RM_Methyltransferase"/>
</dbReference>
<dbReference type="GO" id="GO:0005737">
    <property type="term" value="C:cytoplasm"/>
    <property type="evidence" value="ECO:0007669"/>
    <property type="project" value="TreeGrafter"/>
</dbReference>
<keyword evidence="2 6" id="KW-0489">Methyltransferase</keyword>
<evidence type="ECO:0000256" key="2">
    <source>
        <dbReference type="ARBA" id="ARBA00022603"/>
    </source>
</evidence>
<evidence type="ECO:0000256" key="1">
    <source>
        <dbReference type="ARBA" id="ARBA00006594"/>
    </source>
</evidence>
<dbReference type="PANTHER" id="PTHR13370">
    <property type="entry name" value="RNA METHYLASE-RELATED"/>
    <property type="match status" value="1"/>
</dbReference>